<sequence>MGIISFLFYFVCVFEILNATPLRRGGMVLYQSQPGFVNGNRAFIMQYASQPYKKRNAQASGVTAFVSGKKIAAGTYLKHAELIDDEQEQRFNEQPEGSVQSVANAYPAYDNDDDRKYEESDPNNPAASYPAGDYPVAPQPEYTPPIGVQPTDVAKTEDNEHHQANEDDDEEEEENFPLRANNRRPSSNHYFPVTFGSTYGGAIAIANSYSAGKAGSASSTATAYGSANKKSKKRVSQQ</sequence>
<dbReference type="AlphaFoldDB" id="A0A1J1IIQ2"/>
<feature type="compositionally biased region" description="Basic residues" evidence="1">
    <location>
        <begin position="229"/>
        <end position="238"/>
    </location>
</feature>
<feature type="chain" id="PRO_5012091338" evidence="2">
    <location>
        <begin position="20"/>
        <end position="238"/>
    </location>
</feature>
<feature type="compositionally biased region" description="Basic and acidic residues" evidence="1">
    <location>
        <begin position="154"/>
        <end position="165"/>
    </location>
</feature>
<feature type="signal peptide" evidence="2">
    <location>
        <begin position="1"/>
        <end position="19"/>
    </location>
</feature>
<evidence type="ECO:0000256" key="2">
    <source>
        <dbReference type="SAM" id="SignalP"/>
    </source>
</evidence>
<dbReference type="OrthoDB" id="6627608at2759"/>
<reference evidence="3 4" key="1">
    <citation type="submission" date="2015-04" db="EMBL/GenBank/DDBJ databases">
        <authorList>
            <person name="Syromyatnikov M.Y."/>
            <person name="Popov V.N."/>
        </authorList>
    </citation>
    <scope>NUCLEOTIDE SEQUENCE [LARGE SCALE GENOMIC DNA]</scope>
</reference>
<evidence type="ECO:0000256" key="1">
    <source>
        <dbReference type="SAM" id="MobiDB-lite"/>
    </source>
</evidence>
<organism evidence="3 4">
    <name type="scientific">Clunio marinus</name>
    <dbReference type="NCBI Taxonomy" id="568069"/>
    <lineage>
        <taxon>Eukaryota</taxon>
        <taxon>Metazoa</taxon>
        <taxon>Ecdysozoa</taxon>
        <taxon>Arthropoda</taxon>
        <taxon>Hexapoda</taxon>
        <taxon>Insecta</taxon>
        <taxon>Pterygota</taxon>
        <taxon>Neoptera</taxon>
        <taxon>Endopterygota</taxon>
        <taxon>Diptera</taxon>
        <taxon>Nematocera</taxon>
        <taxon>Chironomoidea</taxon>
        <taxon>Chironomidae</taxon>
        <taxon>Clunio</taxon>
    </lineage>
</organism>
<keyword evidence="2" id="KW-0732">Signal</keyword>
<evidence type="ECO:0000313" key="3">
    <source>
        <dbReference type="EMBL" id="CRL00072.1"/>
    </source>
</evidence>
<accession>A0A1J1IIQ2</accession>
<name>A0A1J1IIQ2_9DIPT</name>
<keyword evidence="4" id="KW-1185">Reference proteome</keyword>
<feature type="region of interest" description="Disordered" evidence="1">
    <location>
        <begin position="211"/>
        <end position="238"/>
    </location>
</feature>
<dbReference type="EMBL" id="CVRI01000054">
    <property type="protein sequence ID" value="CRL00072.1"/>
    <property type="molecule type" value="Genomic_DNA"/>
</dbReference>
<feature type="compositionally biased region" description="Low complexity" evidence="1">
    <location>
        <begin position="211"/>
        <end position="228"/>
    </location>
</feature>
<protein>
    <submittedName>
        <fullName evidence="3">CLUMA_CG013355, isoform A</fullName>
    </submittedName>
</protein>
<dbReference type="Proteomes" id="UP000183832">
    <property type="component" value="Unassembled WGS sequence"/>
</dbReference>
<dbReference type="STRING" id="568069.A0A1J1IIQ2"/>
<evidence type="ECO:0000313" key="4">
    <source>
        <dbReference type="Proteomes" id="UP000183832"/>
    </source>
</evidence>
<gene>
    <name evidence="3" type="ORF">CLUMA_CG013355</name>
</gene>
<proteinExistence type="predicted"/>
<feature type="region of interest" description="Disordered" evidence="1">
    <location>
        <begin position="89"/>
        <end position="188"/>
    </location>
</feature>
<feature type="compositionally biased region" description="Acidic residues" evidence="1">
    <location>
        <begin position="166"/>
        <end position="175"/>
    </location>
</feature>